<comment type="caution">
    <text evidence="1">The sequence shown here is derived from an EMBL/GenBank/DDBJ whole genome shotgun (WGS) entry which is preliminary data.</text>
</comment>
<evidence type="ECO:0000313" key="2">
    <source>
        <dbReference type="Proteomes" id="UP000245383"/>
    </source>
</evidence>
<gene>
    <name evidence="1" type="ORF">BB561_006056</name>
</gene>
<keyword evidence="2" id="KW-1185">Reference proteome</keyword>
<dbReference type="EMBL" id="MBFR01000422">
    <property type="protein sequence ID" value="PVU88032.1"/>
    <property type="molecule type" value="Genomic_DNA"/>
</dbReference>
<name>A0A2T9Y6R6_9FUNG</name>
<accession>A0A2T9Y6R6</accession>
<sequence length="133" mass="15135">RSHPSSPNSHCLEFIPSLFVIVREFRNNFSESSVSSFVFLFVCGWLDENWTPLSDSITSGAPKLRTHYSQNNIQKLTINNQRPFYLEQTQNLVPEQPVQVESNPTYEKSVSKQIYPLPASTFTLANPNPESSL</sequence>
<protein>
    <submittedName>
        <fullName evidence="1">Uncharacterized protein</fullName>
    </submittedName>
</protein>
<organism evidence="1 2">
    <name type="scientific">Smittium simulii</name>
    <dbReference type="NCBI Taxonomy" id="133385"/>
    <lineage>
        <taxon>Eukaryota</taxon>
        <taxon>Fungi</taxon>
        <taxon>Fungi incertae sedis</taxon>
        <taxon>Zoopagomycota</taxon>
        <taxon>Kickxellomycotina</taxon>
        <taxon>Harpellomycetes</taxon>
        <taxon>Harpellales</taxon>
        <taxon>Legeriomycetaceae</taxon>
        <taxon>Smittium</taxon>
    </lineage>
</organism>
<dbReference type="Proteomes" id="UP000245383">
    <property type="component" value="Unassembled WGS sequence"/>
</dbReference>
<evidence type="ECO:0000313" key="1">
    <source>
        <dbReference type="EMBL" id="PVU88032.1"/>
    </source>
</evidence>
<reference evidence="1 2" key="1">
    <citation type="journal article" date="2018" name="MBio">
        <title>Comparative Genomics Reveals the Core Gene Toolbox for the Fungus-Insect Symbiosis.</title>
        <authorList>
            <person name="Wang Y."/>
            <person name="Stata M."/>
            <person name="Wang W."/>
            <person name="Stajich J.E."/>
            <person name="White M.M."/>
            <person name="Moncalvo J.M."/>
        </authorList>
    </citation>
    <scope>NUCLEOTIDE SEQUENCE [LARGE SCALE GENOMIC DNA]</scope>
    <source>
        <strain evidence="1 2">SWE-8-4</strain>
    </source>
</reference>
<feature type="non-terminal residue" evidence="1">
    <location>
        <position position="1"/>
    </location>
</feature>
<dbReference type="AlphaFoldDB" id="A0A2T9Y6R6"/>
<proteinExistence type="predicted"/>